<accession>A0AAV7NN84</accession>
<comment type="caution">
    <text evidence="2">The sequence shown here is derived from an EMBL/GenBank/DDBJ whole genome shotgun (WGS) entry which is preliminary data.</text>
</comment>
<evidence type="ECO:0000256" key="1">
    <source>
        <dbReference type="SAM" id="MobiDB-lite"/>
    </source>
</evidence>
<evidence type="ECO:0000313" key="3">
    <source>
        <dbReference type="Proteomes" id="UP001066276"/>
    </source>
</evidence>
<keyword evidence="3" id="KW-1185">Reference proteome</keyword>
<name>A0AAV7NN84_PLEWA</name>
<feature type="region of interest" description="Disordered" evidence="1">
    <location>
        <begin position="55"/>
        <end position="76"/>
    </location>
</feature>
<evidence type="ECO:0000313" key="2">
    <source>
        <dbReference type="EMBL" id="KAJ1116984.1"/>
    </source>
</evidence>
<proteinExistence type="predicted"/>
<dbReference type="EMBL" id="JANPWB010000012">
    <property type="protein sequence ID" value="KAJ1116984.1"/>
    <property type="molecule type" value="Genomic_DNA"/>
</dbReference>
<reference evidence="2" key="1">
    <citation type="journal article" date="2022" name="bioRxiv">
        <title>Sequencing and chromosome-scale assembly of the giantPleurodeles waltlgenome.</title>
        <authorList>
            <person name="Brown T."/>
            <person name="Elewa A."/>
            <person name="Iarovenko S."/>
            <person name="Subramanian E."/>
            <person name="Araus A.J."/>
            <person name="Petzold A."/>
            <person name="Susuki M."/>
            <person name="Suzuki K.-i.T."/>
            <person name="Hayashi T."/>
            <person name="Toyoda A."/>
            <person name="Oliveira C."/>
            <person name="Osipova E."/>
            <person name="Leigh N.D."/>
            <person name="Simon A."/>
            <person name="Yun M.H."/>
        </authorList>
    </citation>
    <scope>NUCLEOTIDE SEQUENCE</scope>
    <source>
        <strain evidence="2">20211129_DDA</strain>
        <tissue evidence="2">Liver</tissue>
    </source>
</reference>
<gene>
    <name evidence="2" type="ORF">NDU88_005185</name>
</gene>
<dbReference type="AlphaFoldDB" id="A0AAV7NN84"/>
<sequence>MVVRRWSKSVTLTWKQTMSAHTEVEVADRSEIFESIASRLRPTAVISWTMSSVASAERGSAGRVAERGGSSATPYA</sequence>
<dbReference type="Proteomes" id="UP001066276">
    <property type="component" value="Chromosome 8"/>
</dbReference>
<organism evidence="2 3">
    <name type="scientific">Pleurodeles waltl</name>
    <name type="common">Iberian ribbed newt</name>
    <dbReference type="NCBI Taxonomy" id="8319"/>
    <lineage>
        <taxon>Eukaryota</taxon>
        <taxon>Metazoa</taxon>
        <taxon>Chordata</taxon>
        <taxon>Craniata</taxon>
        <taxon>Vertebrata</taxon>
        <taxon>Euteleostomi</taxon>
        <taxon>Amphibia</taxon>
        <taxon>Batrachia</taxon>
        <taxon>Caudata</taxon>
        <taxon>Salamandroidea</taxon>
        <taxon>Salamandridae</taxon>
        <taxon>Pleurodelinae</taxon>
        <taxon>Pleurodeles</taxon>
    </lineage>
</organism>
<protein>
    <submittedName>
        <fullName evidence="2">Uncharacterized protein</fullName>
    </submittedName>
</protein>